<sequence>RFQGGLRYELQDAVVPLGIRHFQELVEKCQEIEDMRSKRVNRQGVSVLGDLAVRVIRVKIGEDNGLGLTIVLRTIKDPIVPRTKEPEGTNLERS</sequence>
<dbReference type="Proteomes" id="UP000265520">
    <property type="component" value="Unassembled WGS sequence"/>
</dbReference>
<feature type="non-terminal residue" evidence="1">
    <location>
        <position position="1"/>
    </location>
</feature>
<accession>A0A392SGT9</accession>
<proteinExistence type="predicted"/>
<dbReference type="AlphaFoldDB" id="A0A392SGT9"/>
<name>A0A392SGT9_9FABA</name>
<evidence type="ECO:0000313" key="2">
    <source>
        <dbReference type="Proteomes" id="UP000265520"/>
    </source>
</evidence>
<reference evidence="1 2" key="1">
    <citation type="journal article" date="2018" name="Front. Plant Sci.">
        <title>Red Clover (Trifolium pratense) and Zigzag Clover (T. medium) - A Picture of Genomic Similarities and Differences.</title>
        <authorList>
            <person name="Dluhosova J."/>
            <person name="Istvanek J."/>
            <person name="Nedelnik J."/>
            <person name="Repkova J."/>
        </authorList>
    </citation>
    <scope>NUCLEOTIDE SEQUENCE [LARGE SCALE GENOMIC DNA]</scope>
    <source>
        <strain evidence="2">cv. 10/8</strain>
        <tissue evidence="1">Leaf</tissue>
    </source>
</reference>
<comment type="caution">
    <text evidence="1">The sequence shown here is derived from an EMBL/GenBank/DDBJ whole genome shotgun (WGS) entry which is preliminary data.</text>
</comment>
<dbReference type="EMBL" id="LXQA010382050">
    <property type="protein sequence ID" value="MCI48123.1"/>
    <property type="molecule type" value="Genomic_DNA"/>
</dbReference>
<organism evidence="1 2">
    <name type="scientific">Trifolium medium</name>
    <dbReference type="NCBI Taxonomy" id="97028"/>
    <lineage>
        <taxon>Eukaryota</taxon>
        <taxon>Viridiplantae</taxon>
        <taxon>Streptophyta</taxon>
        <taxon>Embryophyta</taxon>
        <taxon>Tracheophyta</taxon>
        <taxon>Spermatophyta</taxon>
        <taxon>Magnoliopsida</taxon>
        <taxon>eudicotyledons</taxon>
        <taxon>Gunneridae</taxon>
        <taxon>Pentapetalae</taxon>
        <taxon>rosids</taxon>
        <taxon>fabids</taxon>
        <taxon>Fabales</taxon>
        <taxon>Fabaceae</taxon>
        <taxon>Papilionoideae</taxon>
        <taxon>50 kb inversion clade</taxon>
        <taxon>NPAAA clade</taxon>
        <taxon>Hologalegina</taxon>
        <taxon>IRL clade</taxon>
        <taxon>Trifolieae</taxon>
        <taxon>Trifolium</taxon>
    </lineage>
</organism>
<protein>
    <submittedName>
        <fullName evidence="1">Gag polyprotein</fullName>
    </submittedName>
</protein>
<evidence type="ECO:0000313" key="1">
    <source>
        <dbReference type="EMBL" id="MCI48123.1"/>
    </source>
</evidence>
<keyword evidence="2" id="KW-1185">Reference proteome</keyword>